<evidence type="ECO:0000313" key="3">
    <source>
        <dbReference type="EMBL" id="KAF2707006.1"/>
    </source>
</evidence>
<feature type="signal peptide" evidence="2">
    <location>
        <begin position="1"/>
        <end position="19"/>
    </location>
</feature>
<proteinExistence type="predicted"/>
<keyword evidence="2" id="KW-0732">Signal</keyword>
<dbReference type="OrthoDB" id="3800261at2759"/>
<feature type="compositionally biased region" description="Low complexity" evidence="1">
    <location>
        <begin position="87"/>
        <end position="97"/>
    </location>
</feature>
<keyword evidence="4" id="KW-1185">Reference proteome</keyword>
<sequence length="417" mass="42796">MKLSLVVTILWSSICIVDGLEAKDYCAQDNCLRAVNGTRRGPEHPVTALSHCNDYMTTTVLVNATIATTTETLYSTVTTPRPCPMNSSSSTSTTTSAPAPTLTSLITIHGTIPYYATSACTDRHYSSACSCLGVESTTITPPYSAETRTVTTINYQYPLGTCTSGIPSNATSSISSTARSNSTATATTSIYSITLSYNSTTTTTIITMTSSLSGTGTGTGIGTGTVSTSISLTSSHSNTTITRPAISSSSTVSLTSSSEAPSSTPTACPGIPNPCRATCDELANDVENCGSCGYRCALGSMCTNGVCVRPPCDSNCGELRKCGVEWNGDVECVCHTELGGSGICFDGKPLCNTFAPCSILSPCGLGFVCVASTCCGNPICVNSVGCGMEGGQTLGPVMQVTPANSLYGAINAIGEFV</sequence>
<feature type="region of interest" description="Disordered" evidence="1">
    <location>
        <begin position="78"/>
        <end position="97"/>
    </location>
</feature>
<evidence type="ECO:0008006" key="5">
    <source>
        <dbReference type="Google" id="ProtNLM"/>
    </source>
</evidence>
<reference evidence="3" key="1">
    <citation type="journal article" date="2020" name="Stud. Mycol.">
        <title>101 Dothideomycetes genomes: a test case for predicting lifestyles and emergence of pathogens.</title>
        <authorList>
            <person name="Haridas S."/>
            <person name="Albert R."/>
            <person name="Binder M."/>
            <person name="Bloem J."/>
            <person name="Labutti K."/>
            <person name="Salamov A."/>
            <person name="Andreopoulos B."/>
            <person name="Baker S."/>
            <person name="Barry K."/>
            <person name="Bills G."/>
            <person name="Bluhm B."/>
            <person name="Cannon C."/>
            <person name="Castanera R."/>
            <person name="Culley D."/>
            <person name="Daum C."/>
            <person name="Ezra D."/>
            <person name="Gonzalez J."/>
            <person name="Henrissat B."/>
            <person name="Kuo A."/>
            <person name="Liang C."/>
            <person name="Lipzen A."/>
            <person name="Lutzoni F."/>
            <person name="Magnuson J."/>
            <person name="Mondo S."/>
            <person name="Nolan M."/>
            <person name="Ohm R."/>
            <person name="Pangilinan J."/>
            <person name="Park H.-J."/>
            <person name="Ramirez L."/>
            <person name="Alfaro M."/>
            <person name="Sun H."/>
            <person name="Tritt A."/>
            <person name="Yoshinaga Y."/>
            <person name="Zwiers L.-H."/>
            <person name="Turgeon B."/>
            <person name="Goodwin S."/>
            <person name="Spatafora J."/>
            <person name="Crous P."/>
            <person name="Grigoriev I."/>
        </authorList>
    </citation>
    <scope>NUCLEOTIDE SEQUENCE</scope>
    <source>
        <strain evidence="3">CBS 279.74</strain>
    </source>
</reference>
<protein>
    <recommendedName>
        <fullName evidence="5">EGF-like domain-containing protein</fullName>
    </recommendedName>
</protein>
<name>A0A6G1K2B1_9PLEO</name>
<gene>
    <name evidence="3" type="ORF">K504DRAFT_535573</name>
</gene>
<organism evidence="3 4">
    <name type="scientific">Pleomassaria siparia CBS 279.74</name>
    <dbReference type="NCBI Taxonomy" id="1314801"/>
    <lineage>
        <taxon>Eukaryota</taxon>
        <taxon>Fungi</taxon>
        <taxon>Dikarya</taxon>
        <taxon>Ascomycota</taxon>
        <taxon>Pezizomycotina</taxon>
        <taxon>Dothideomycetes</taxon>
        <taxon>Pleosporomycetidae</taxon>
        <taxon>Pleosporales</taxon>
        <taxon>Pleomassariaceae</taxon>
        <taxon>Pleomassaria</taxon>
    </lineage>
</organism>
<dbReference type="EMBL" id="MU005774">
    <property type="protein sequence ID" value="KAF2707006.1"/>
    <property type="molecule type" value="Genomic_DNA"/>
</dbReference>
<feature type="region of interest" description="Disordered" evidence="1">
    <location>
        <begin position="241"/>
        <end position="265"/>
    </location>
</feature>
<dbReference type="Proteomes" id="UP000799428">
    <property type="component" value="Unassembled WGS sequence"/>
</dbReference>
<dbReference type="AlphaFoldDB" id="A0A6G1K2B1"/>
<evidence type="ECO:0000256" key="1">
    <source>
        <dbReference type="SAM" id="MobiDB-lite"/>
    </source>
</evidence>
<evidence type="ECO:0000256" key="2">
    <source>
        <dbReference type="SAM" id="SignalP"/>
    </source>
</evidence>
<evidence type="ECO:0000313" key="4">
    <source>
        <dbReference type="Proteomes" id="UP000799428"/>
    </source>
</evidence>
<feature type="chain" id="PRO_5026233342" description="EGF-like domain-containing protein" evidence="2">
    <location>
        <begin position="20"/>
        <end position="417"/>
    </location>
</feature>
<accession>A0A6G1K2B1</accession>